<evidence type="ECO:0000259" key="13">
    <source>
        <dbReference type="SMART" id="SM00632"/>
    </source>
</evidence>
<dbReference type="InterPro" id="IPR017853">
    <property type="entry name" value="GH"/>
</dbReference>
<dbReference type="GO" id="GO:0004556">
    <property type="term" value="F:alpha-amylase activity"/>
    <property type="evidence" value="ECO:0007669"/>
    <property type="project" value="UniProtKB-UniRule"/>
</dbReference>
<evidence type="ECO:0000256" key="5">
    <source>
        <dbReference type="ARBA" id="ARBA00022723"/>
    </source>
</evidence>
<gene>
    <name evidence="15" type="ORF">M378DRAFT_14826</name>
</gene>
<evidence type="ECO:0000256" key="10">
    <source>
        <dbReference type="RuleBase" id="RU003615"/>
    </source>
</evidence>
<keyword evidence="5" id="KW-0479">Metal-binding</keyword>
<evidence type="ECO:0000313" key="16">
    <source>
        <dbReference type="Proteomes" id="UP000054549"/>
    </source>
</evidence>
<dbReference type="SUPFAM" id="SSF51445">
    <property type="entry name" value="(Trans)glycosidases"/>
    <property type="match status" value="1"/>
</dbReference>
<dbReference type="CDD" id="cd11317">
    <property type="entry name" value="AmyAc_bac_euk_AmyA"/>
    <property type="match status" value="1"/>
</dbReference>
<evidence type="ECO:0000256" key="2">
    <source>
        <dbReference type="ARBA" id="ARBA00001913"/>
    </source>
</evidence>
<keyword evidence="8 11" id="KW-0119">Carbohydrate metabolism</keyword>
<reference evidence="15 16" key="1">
    <citation type="submission" date="2014-04" db="EMBL/GenBank/DDBJ databases">
        <title>Evolutionary Origins and Diversification of the Mycorrhizal Mutualists.</title>
        <authorList>
            <consortium name="DOE Joint Genome Institute"/>
            <consortium name="Mycorrhizal Genomics Consortium"/>
            <person name="Kohler A."/>
            <person name="Kuo A."/>
            <person name="Nagy L.G."/>
            <person name="Floudas D."/>
            <person name="Copeland A."/>
            <person name="Barry K.W."/>
            <person name="Cichocki N."/>
            <person name="Veneault-Fourrey C."/>
            <person name="LaButti K."/>
            <person name="Lindquist E.A."/>
            <person name="Lipzen A."/>
            <person name="Lundell T."/>
            <person name="Morin E."/>
            <person name="Murat C."/>
            <person name="Riley R."/>
            <person name="Ohm R."/>
            <person name="Sun H."/>
            <person name="Tunlid A."/>
            <person name="Henrissat B."/>
            <person name="Grigoriev I.V."/>
            <person name="Hibbett D.S."/>
            <person name="Martin F."/>
        </authorList>
    </citation>
    <scope>NUCLEOTIDE SEQUENCE [LARGE SCALE GENOMIC DNA]</scope>
    <source>
        <strain evidence="15 16">Koide BX008</strain>
    </source>
</reference>
<proteinExistence type="inferred from homology"/>
<dbReference type="SMART" id="SM00642">
    <property type="entry name" value="Aamy"/>
    <property type="match status" value="1"/>
</dbReference>
<evidence type="ECO:0000256" key="9">
    <source>
        <dbReference type="ARBA" id="ARBA00023295"/>
    </source>
</evidence>
<dbReference type="OrthoDB" id="550577at2759"/>
<evidence type="ECO:0000256" key="3">
    <source>
        <dbReference type="ARBA" id="ARBA00008061"/>
    </source>
</evidence>
<organism evidence="15 16">
    <name type="scientific">Amanita muscaria (strain Koide BX008)</name>
    <dbReference type="NCBI Taxonomy" id="946122"/>
    <lineage>
        <taxon>Eukaryota</taxon>
        <taxon>Fungi</taxon>
        <taxon>Dikarya</taxon>
        <taxon>Basidiomycota</taxon>
        <taxon>Agaricomycotina</taxon>
        <taxon>Agaricomycetes</taxon>
        <taxon>Agaricomycetidae</taxon>
        <taxon>Agaricales</taxon>
        <taxon>Pluteineae</taxon>
        <taxon>Amanitaceae</taxon>
        <taxon>Amanita</taxon>
    </lineage>
</organism>
<dbReference type="Proteomes" id="UP000054549">
    <property type="component" value="Unassembled WGS sequence"/>
</dbReference>
<evidence type="ECO:0000256" key="1">
    <source>
        <dbReference type="ARBA" id="ARBA00000548"/>
    </source>
</evidence>
<feature type="domain" description="Alpha-amylase C-terminal" evidence="13">
    <location>
        <begin position="395"/>
        <end position="479"/>
    </location>
</feature>
<dbReference type="Gene3D" id="2.60.40.1180">
    <property type="entry name" value="Golgi alpha-mannosidase II"/>
    <property type="match status" value="1"/>
</dbReference>
<dbReference type="STRING" id="946122.A0A0C2WDE5"/>
<accession>A0A0C2WDE5</accession>
<evidence type="ECO:0000259" key="14">
    <source>
        <dbReference type="SMART" id="SM00642"/>
    </source>
</evidence>
<comment type="similarity">
    <text evidence="3 10">Belongs to the glycosyl hydrolase 13 family.</text>
</comment>
<sequence>MSPYPTAVFGLVPLAICLVAAAFHFESVPTFVLDDVSPKTVQVQLFEWNWDSVADECQKFLGPAGYGFVQVSPPQEHVSGTQWWTSYQPVSYKIYSKRGNRVQFQQMVTQCHDAGVGVIADSILNHMTGMDSGTGVSGSTFTHYDYPGLYQYNDFHHCGVEPYDDIKNYTNRYELQNCQLVGLADLNTGSSYVQQSIINYVNDLRTMGVDGFRLDAAKHIDTNEIATMLASVKGNPYITQEVTYSGVGDVQPGEYTQNGDVQEFRYPATLNKAFSSGNISALQDLDSRGWVPGNKANVFVANHDTERSEGLDSLNISSPSNTYILATIFSLGYPYGHPSILSSYRFADKGEGAPNGGAGACSGNGGSGSWLCQHRFTPVSGMVGFRNNVGSSPVTNWVSPQSNQIAFGRGSLGYLAINNADTPWTSSFSTSLPNGIYCDVISGSMSNGSCSGRNATVSDGSFNATISPRNALALHTTAETTHTLKVGNLAGRHRWGGKYLFMTISLLFLLSPFRL</sequence>
<evidence type="ECO:0000256" key="11">
    <source>
        <dbReference type="RuleBase" id="RU361134"/>
    </source>
</evidence>
<dbReference type="PRINTS" id="PR00110">
    <property type="entry name" value="ALPHAAMYLASE"/>
</dbReference>
<comment type="cofactor">
    <cofactor evidence="2">
        <name>Ca(2+)</name>
        <dbReference type="ChEBI" id="CHEBI:29108"/>
    </cofactor>
</comment>
<evidence type="ECO:0000256" key="7">
    <source>
        <dbReference type="ARBA" id="ARBA00022837"/>
    </source>
</evidence>
<evidence type="ECO:0000313" key="15">
    <source>
        <dbReference type="EMBL" id="KIL59382.1"/>
    </source>
</evidence>
<dbReference type="InterPro" id="IPR013780">
    <property type="entry name" value="Glyco_hydro_b"/>
</dbReference>
<dbReference type="EMBL" id="KN818316">
    <property type="protein sequence ID" value="KIL59382.1"/>
    <property type="molecule type" value="Genomic_DNA"/>
</dbReference>
<feature type="chain" id="PRO_5002158087" description="Alpha-amylase" evidence="12">
    <location>
        <begin position="23"/>
        <end position="515"/>
    </location>
</feature>
<dbReference type="Pfam" id="PF00128">
    <property type="entry name" value="Alpha-amylase"/>
    <property type="match status" value="1"/>
</dbReference>
<evidence type="ECO:0000256" key="12">
    <source>
        <dbReference type="SAM" id="SignalP"/>
    </source>
</evidence>
<evidence type="ECO:0000256" key="8">
    <source>
        <dbReference type="ARBA" id="ARBA00023277"/>
    </source>
</evidence>
<keyword evidence="6 11" id="KW-0378">Hydrolase</keyword>
<comment type="catalytic activity">
    <reaction evidence="1 11">
        <text>Endohydrolysis of (1-&gt;4)-alpha-D-glucosidic linkages in polysaccharides containing three or more (1-&gt;4)-alpha-linked D-glucose units.</text>
        <dbReference type="EC" id="3.2.1.1"/>
    </reaction>
</comment>
<feature type="signal peptide" evidence="12">
    <location>
        <begin position="1"/>
        <end position="22"/>
    </location>
</feature>
<dbReference type="GO" id="GO:0046872">
    <property type="term" value="F:metal ion binding"/>
    <property type="evidence" value="ECO:0007669"/>
    <property type="project" value="UniProtKB-KW"/>
</dbReference>
<dbReference type="Gene3D" id="3.20.20.80">
    <property type="entry name" value="Glycosidases"/>
    <property type="match status" value="1"/>
</dbReference>
<dbReference type="InterPro" id="IPR006048">
    <property type="entry name" value="A-amylase/branching_C"/>
</dbReference>
<dbReference type="SMART" id="SM00632">
    <property type="entry name" value="Aamy_C"/>
    <property type="match status" value="1"/>
</dbReference>
<dbReference type="HOGENOM" id="CLU_013336_0_0_1"/>
<dbReference type="InParanoid" id="A0A0C2WDE5"/>
<dbReference type="GO" id="GO:0005975">
    <property type="term" value="P:carbohydrate metabolic process"/>
    <property type="evidence" value="ECO:0007669"/>
    <property type="project" value="InterPro"/>
</dbReference>
<feature type="domain" description="Glycosyl hydrolase family 13 catalytic" evidence="14">
    <location>
        <begin position="40"/>
        <end position="386"/>
    </location>
</feature>
<evidence type="ECO:0000256" key="6">
    <source>
        <dbReference type="ARBA" id="ARBA00022801"/>
    </source>
</evidence>
<keyword evidence="16" id="KW-1185">Reference proteome</keyword>
<dbReference type="InterPro" id="IPR006047">
    <property type="entry name" value="GH13_cat_dom"/>
</dbReference>
<dbReference type="InterPro" id="IPR006046">
    <property type="entry name" value="Alpha_amylase"/>
</dbReference>
<keyword evidence="9 11" id="KW-0326">Glycosidase</keyword>
<evidence type="ECO:0000256" key="4">
    <source>
        <dbReference type="ARBA" id="ARBA00012595"/>
    </source>
</evidence>
<dbReference type="PANTHER" id="PTHR43447">
    <property type="entry name" value="ALPHA-AMYLASE"/>
    <property type="match status" value="1"/>
</dbReference>
<dbReference type="EC" id="3.2.1.1" evidence="4 11"/>
<keyword evidence="12" id="KW-0732">Signal</keyword>
<keyword evidence="7" id="KW-0106">Calcium</keyword>
<name>A0A0C2WDE5_AMAMK</name>
<protein>
    <recommendedName>
        <fullName evidence="4 11">Alpha-amylase</fullName>
        <ecNumber evidence="4 11">3.2.1.1</ecNumber>
    </recommendedName>
</protein>
<dbReference type="Pfam" id="PF02806">
    <property type="entry name" value="Alpha-amylase_C"/>
    <property type="match status" value="1"/>
</dbReference>
<dbReference type="InterPro" id="IPR031319">
    <property type="entry name" value="A-amylase_C"/>
</dbReference>
<dbReference type="AlphaFoldDB" id="A0A0C2WDE5"/>
<dbReference type="SUPFAM" id="SSF51011">
    <property type="entry name" value="Glycosyl hydrolase domain"/>
    <property type="match status" value="1"/>
</dbReference>